<dbReference type="PANTHER" id="PTHR10300:SF14">
    <property type="entry name" value="PROTEIN SARAH"/>
    <property type="match status" value="1"/>
</dbReference>
<dbReference type="CDD" id="cd12434">
    <property type="entry name" value="RRM_RCAN_like"/>
    <property type="match status" value="1"/>
</dbReference>
<dbReference type="GeneID" id="106161181"/>
<dbReference type="GeneID" id="106161094"/>
<feature type="region of interest" description="Disordered" evidence="2">
    <location>
        <begin position="1"/>
        <end position="43"/>
    </location>
</feature>
<dbReference type="GO" id="GO:0003676">
    <property type="term" value="F:nucleic acid binding"/>
    <property type="evidence" value="ECO:0007669"/>
    <property type="project" value="InterPro"/>
</dbReference>
<comment type="similarity">
    <text evidence="1">Belongs to the RCAN family.</text>
</comment>
<name>A0A1S3I5L8_LINAN</name>
<dbReference type="InterPro" id="IPR006931">
    <property type="entry name" value="Calcipressin"/>
</dbReference>
<dbReference type="OMA" id="DTHEIHP"/>
<evidence type="ECO:0000313" key="5">
    <source>
        <dbReference type="RefSeq" id="XP_013393513.1"/>
    </source>
</evidence>
<dbReference type="KEGG" id="lak:106161094"/>
<sequence>MKRKMASSDDYDEEAVAHRLNNVSLDESGGVETEEMEQETDTDLSDLPTALIVANLDERIFDNKDEKEKFEAIFKNFEESASFQYLKSFRRVRVNYSSPLIAATARITLEQLQVEICDKELKVYFAQPPPKEDSSVQHLQPPLPDKMFLISPPASPPVGWESCYEAEPVVNYDLLAAIANLAPGQTHELHAGSAEQPAIVVHVCEDPEGYGTIGRGGARMKIVQTRCPDRKT</sequence>
<dbReference type="PANTHER" id="PTHR10300">
    <property type="entry name" value="CALCIPRESSIN"/>
    <property type="match status" value="1"/>
</dbReference>
<dbReference type="AlphaFoldDB" id="A0A1S3I5L8"/>
<dbReference type="KEGG" id="lak:106161181"/>
<dbReference type="GO" id="GO:0019722">
    <property type="term" value="P:calcium-mediated signaling"/>
    <property type="evidence" value="ECO:0007669"/>
    <property type="project" value="InterPro"/>
</dbReference>
<dbReference type="Gene3D" id="3.30.70.330">
    <property type="match status" value="1"/>
</dbReference>
<dbReference type="FunFam" id="3.30.70.330:FF:000092">
    <property type="entry name" value="Calcipressin-2 isoform 2"/>
    <property type="match status" value="1"/>
</dbReference>
<evidence type="ECO:0000313" key="3">
    <source>
        <dbReference type="Proteomes" id="UP000085678"/>
    </source>
</evidence>
<dbReference type="STRING" id="7574.A0A1S3I5L8"/>
<evidence type="ECO:0000256" key="1">
    <source>
        <dbReference type="ARBA" id="ARBA00008209"/>
    </source>
</evidence>
<dbReference type="InterPro" id="IPR012677">
    <property type="entry name" value="Nucleotide-bd_a/b_plait_sf"/>
</dbReference>
<organism evidence="3 5">
    <name type="scientific">Lingula anatina</name>
    <name type="common">Brachiopod</name>
    <name type="synonym">Lingula unguis</name>
    <dbReference type="NCBI Taxonomy" id="7574"/>
    <lineage>
        <taxon>Eukaryota</taxon>
        <taxon>Metazoa</taxon>
        <taxon>Spiralia</taxon>
        <taxon>Lophotrochozoa</taxon>
        <taxon>Brachiopoda</taxon>
        <taxon>Linguliformea</taxon>
        <taxon>Lingulata</taxon>
        <taxon>Lingulida</taxon>
        <taxon>Linguloidea</taxon>
        <taxon>Lingulidae</taxon>
        <taxon>Lingula</taxon>
    </lineage>
</organism>
<dbReference type="GO" id="GO:0008597">
    <property type="term" value="F:calcium-dependent protein serine/threonine phosphatase regulator activity"/>
    <property type="evidence" value="ECO:0007669"/>
    <property type="project" value="TreeGrafter"/>
</dbReference>
<dbReference type="Proteomes" id="UP000085678">
    <property type="component" value="Unplaced"/>
</dbReference>
<dbReference type="RefSeq" id="XP_013393406.1">
    <property type="nucleotide sequence ID" value="XM_013537952.2"/>
</dbReference>
<evidence type="ECO:0000313" key="4">
    <source>
        <dbReference type="RefSeq" id="XP_013393406.1"/>
    </source>
</evidence>
<dbReference type="InterPro" id="IPR035979">
    <property type="entry name" value="RBD_domain_sf"/>
</dbReference>
<dbReference type="RefSeq" id="XP_013393513.1">
    <property type="nucleotide sequence ID" value="XM_013538059.1"/>
</dbReference>
<proteinExistence type="inferred from homology"/>
<protein>
    <submittedName>
        <fullName evidence="4 5">Calcipressin-1</fullName>
    </submittedName>
</protein>
<dbReference type="SUPFAM" id="SSF54928">
    <property type="entry name" value="RNA-binding domain, RBD"/>
    <property type="match status" value="1"/>
</dbReference>
<feature type="compositionally biased region" description="Acidic residues" evidence="2">
    <location>
        <begin position="32"/>
        <end position="43"/>
    </location>
</feature>
<reference evidence="4 5" key="1">
    <citation type="submission" date="2025-04" db="UniProtKB">
        <authorList>
            <consortium name="RefSeq"/>
        </authorList>
    </citation>
    <scope>IDENTIFICATION</scope>
    <source>
        <tissue evidence="4 5">Gonads</tissue>
    </source>
</reference>
<dbReference type="OrthoDB" id="17212at2759"/>
<dbReference type="GO" id="GO:0005634">
    <property type="term" value="C:nucleus"/>
    <property type="evidence" value="ECO:0007669"/>
    <property type="project" value="TreeGrafter"/>
</dbReference>
<keyword evidence="3" id="KW-1185">Reference proteome</keyword>
<dbReference type="Pfam" id="PF04847">
    <property type="entry name" value="Calcipressin"/>
    <property type="match status" value="1"/>
</dbReference>
<accession>A0A1S3I5L8</accession>
<evidence type="ECO:0000256" key="2">
    <source>
        <dbReference type="SAM" id="MobiDB-lite"/>
    </source>
</evidence>
<gene>
    <name evidence="5" type="primary">LOC106161181</name>
    <name evidence="4" type="synonym">LOC106161094</name>
</gene>
<dbReference type="GO" id="GO:0005737">
    <property type="term" value="C:cytoplasm"/>
    <property type="evidence" value="ECO:0007669"/>
    <property type="project" value="TreeGrafter"/>
</dbReference>